<comment type="subcellular location">
    <subcellularLocation>
        <location evidence="1">Cell membrane</location>
        <topology evidence="1">Multi-pass membrane protein</topology>
    </subcellularLocation>
</comment>
<evidence type="ECO:0000256" key="1">
    <source>
        <dbReference type="ARBA" id="ARBA00004651"/>
    </source>
</evidence>
<comment type="caution">
    <text evidence="8">The sequence shown here is derived from an EMBL/GenBank/DDBJ whole genome shotgun (WGS) entry which is preliminary data.</text>
</comment>
<evidence type="ECO:0000256" key="6">
    <source>
        <dbReference type="ARBA" id="ARBA00023136"/>
    </source>
</evidence>
<evidence type="ECO:0000256" key="2">
    <source>
        <dbReference type="ARBA" id="ARBA00022448"/>
    </source>
</evidence>
<protein>
    <submittedName>
        <fullName evidence="8">MATE family efflux transporter</fullName>
    </submittedName>
</protein>
<feature type="transmembrane region" description="Helical" evidence="7">
    <location>
        <begin position="20"/>
        <end position="42"/>
    </location>
</feature>
<dbReference type="PANTHER" id="PTHR43549:SF3">
    <property type="entry name" value="MULTIDRUG RESISTANCE PROTEIN YPNP-RELATED"/>
    <property type="match status" value="1"/>
</dbReference>
<dbReference type="GO" id="GO:0015297">
    <property type="term" value="F:antiporter activity"/>
    <property type="evidence" value="ECO:0007669"/>
    <property type="project" value="InterPro"/>
</dbReference>
<evidence type="ECO:0000256" key="5">
    <source>
        <dbReference type="ARBA" id="ARBA00022989"/>
    </source>
</evidence>
<feature type="transmembrane region" description="Helical" evidence="7">
    <location>
        <begin position="392"/>
        <end position="414"/>
    </location>
</feature>
<feature type="transmembrane region" description="Helical" evidence="7">
    <location>
        <begin position="62"/>
        <end position="85"/>
    </location>
</feature>
<evidence type="ECO:0000256" key="7">
    <source>
        <dbReference type="SAM" id="Phobius"/>
    </source>
</evidence>
<keyword evidence="2" id="KW-0813">Transport</keyword>
<reference evidence="8 9" key="1">
    <citation type="submission" date="2019-08" db="EMBL/GenBank/DDBJ databases">
        <title>In-depth cultivation of the pig gut microbiome towards novel bacterial diversity and tailored functional studies.</title>
        <authorList>
            <person name="Wylensek D."/>
            <person name="Hitch T.C.A."/>
            <person name="Clavel T."/>
        </authorList>
    </citation>
    <scope>NUCLEOTIDE SEQUENCE [LARGE SCALE GENOMIC DNA]</scope>
    <source>
        <strain evidence="8 9">WCA-693-APC-MOT-I</strain>
    </source>
</reference>
<dbReference type="Pfam" id="PF01554">
    <property type="entry name" value="MatE"/>
    <property type="match status" value="2"/>
</dbReference>
<dbReference type="NCBIfam" id="TIGR00797">
    <property type="entry name" value="matE"/>
    <property type="match status" value="1"/>
</dbReference>
<keyword evidence="3" id="KW-1003">Cell membrane</keyword>
<dbReference type="EMBL" id="VUMT01000029">
    <property type="protein sequence ID" value="MSS64776.1"/>
    <property type="molecule type" value="Genomic_DNA"/>
</dbReference>
<keyword evidence="6 7" id="KW-0472">Membrane</keyword>
<accession>A0A6L5Y0W9</accession>
<evidence type="ECO:0000313" key="9">
    <source>
        <dbReference type="Proteomes" id="UP000482209"/>
    </source>
</evidence>
<dbReference type="InterPro" id="IPR052031">
    <property type="entry name" value="Membrane_Transporter-Flippase"/>
</dbReference>
<organism evidence="8 9">
    <name type="scientific">Velocimicrobium porci</name>
    <dbReference type="NCBI Taxonomy" id="2606634"/>
    <lineage>
        <taxon>Bacteria</taxon>
        <taxon>Bacillati</taxon>
        <taxon>Bacillota</taxon>
        <taxon>Clostridia</taxon>
        <taxon>Lachnospirales</taxon>
        <taxon>Lachnospiraceae</taxon>
        <taxon>Velocimicrobium</taxon>
    </lineage>
</organism>
<dbReference type="GO" id="GO:0005886">
    <property type="term" value="C:plasma membrane"/>
    <property type="evidence" value="ECO:0007669"/>
    <property type="project" value="UniProtKB-SubCell"/>
</dbReference>
<dbReference type="GO" id="GO:0042910">
    <property type="term" value="F:xenobiotic transmembrane transporter activity"/>
    <property type="evidence" value="ECO:0007669"/>
    <property type="project" value="InterPro"/>
</dbReference>
<keyword evidence="9" id="KW-1185">Reference proteome</keyword>
<evidence type="ECO:0000256" key="4">
    <source>
        <dbReference type="ARBA" id="ARBA00022692"/>
    </source>
</evidence>
<dbReference type="PANTHER" id="PTHR43549">
    <property type="entry name" value="MULTIDRUG RESISTANCE PROTEIN YPNP-RELATED"/>
    <property type="match status" value="1"/>
</dbReference>
<keyword evidence="4 7" id="KW-0812">Transmembrane</keyword>
<evidence type="ECO:0000313" key="8">
    <source>
        <dbReference type="EMBL" id="MSS64776.1"/>
    </source>
</evidence>
<dbReference type="RefSeq" id="WP_328597859.1">
    <property type="nucleotide sequence ID" value="NZ_VUMT01000029.1"/>
</dbReference>
<feature type="transmembrane region" description="Helical" evidence="7">
    <location>
        <begin position="172"/>
        <end position="195"/>
    </location>
</feature>
<feature type="transmembrane region" description="Helical" evidence="7">
    <location>
        <begin position="363"/>
        <end position="385"/>
    </location>
</feature>
<feature type="transmembrane region" description="Helical" evidence="7">
    <location>
        <begin position="420"/>
        <end position="443"/>
    </location>
</feature>
<dbReference type="CDD" id="cd13138">
    <property type="entry name" value="MATE_yoeA_like"/>
    <property type="match status" value="1"/>
</dbReference>
<feature type="transmembrane region" description="Helical" evidence="7">
    <location>
        <begin position="242"/>
        <end position="270"/>
    </location>
</feature>
<feature type="transmembrane region" description="Helical" evidence="7">
    <location>
        <begin position="97"/>
        <end position="120"/>
    </location>
</feature>
<dbReference type="InterPro" id="IPR048279">
    <property type="entry name" value="MdtK-like"/>
</dbReference>
<dbReference type="Proteomes" id="UP000482209">
    <property type="component" value="Unassembled WGS sequence"/>
</dbReference>
<gene>
    <name evidence="8" type="ORF">FYJ58_12975</name>
</gene>
<feature type="transmembrane region" description="Helical" evidence="7">
    <location>
        <begin position="140"/>
        <end position="160"/>
    </location>
</feature>
<feature type="transmembrane region" description="Helical" evidence="7">
    <location>
        <begin position="290"/>
        <end position="312"/>
    </location>
</feature>
<dbReference type="PIRSF" id="PIRSF006603">
    <property type="entry name" value="DinF"/>
    <property type="match status" value="1"/>
</dbReference>
<dbReference type="InterPro" id="IPR002528">
    <property type="entry name" value="MATE_fam"/>
</dbReference>
<proteinExistence type="predicted"/>
<feature type="transmembrane region" description="Helical" evidence="7">
    <location>
        <begin position="324"/>
        <end position="343"/>
    </location>
</feature>
<name>A0A6L5Y0W9_9FIRM</name>
<feature type="transmembrane region" description="Helical" evidence="7">
    <location>
        <begin position="201"/>
        <end position="221"/>
    </location>
</feature>
<dbReference type="AlphaFoldDB" id="A0A6L5Y0W9"/>
<sequence>MDLNSKKSKKNYDLTTGSVAKTLIAFALPFLFSSFMQAFYGAVDLFVAGRFAGSSAVSAVTIGSQIMYIVTSIVLGLSMGTTVMLGRKMGEQKQKELAQILGNSILIFFVLTIILTPLMLWQTTNLVALVQTPEKAVNEARQYITICSAGIPFIVGYNVISSILRGLGDSRTPMYFIGIACIINVILDFLLTGLFGMGTAGTAYATVTAQAVSFIFALFYIKKHGLPFSFTKKDICWKKSSVKGILTLGVPIASQDFLIQISFMVITVIANERGLVDSAAVGVVEKIIHFAFLVPSSFLSAISAITAQNTGAGKKERSIQTLKYGIYITGGYGILACILFELFPQAFTGFFSTDPAVIHSGNTYLRSYCIDCFLAGIAFSLNGYLCGINKSLIPFIHNVISIFLVRIPVAYMMSKMFTDSLFPMGLASPLGSLTSLLIILFYFKVIYKKTASHNNL</sequence>
<evidence type="ECO:0000256" key="3">
    <source>
        <dbReference type="ARBA" id="ARBA00022475"/>
    </source>
</evidence>
<keyword evidence="5 7" id="KW-1133">Transmembrane helix</keyword>